<proteinExistence type="predicted"/>
<dbReference type="Proteomes" id="UP000050795">
    <property type="component" value="Unassembled WGS sequence"/>
</dbReference>
<sequence>KQDCEEDWYFPSMNIFVNKNNRPWSILLFITYIIFTFYTMNLALTSVCTPKVYFDWFLLPNDCSYIYDAYSRAWVFVGGLFWLISSLTPFSLLIHEIAVFICSRLQKW</sequence>
<protein>
    <submittedName>
        <fullName evidence="3">Uncharacterized protein</fullName>
    </submittedName>
</protein>
<feature type="transmembrane region" description="Helical" evidence="1">
    <location>
        <begin position="73"/>
        <end position="102"/>
    </location>
</feature>
<organism evidence="2 3">
    <name type="scientific">Trichobilharzia regenti</name>
    <name type="common">Nasal bird schistosome</name>
    <dbReference type="NCBI Taxonomy" id="157069"/>
    <lineage>
        <taxon>Eukaryota</taxon>
        <taxon>Metazoa</taxon>
        <taxon>Spiralia</taxon>
        <taxon>Lophotrochozoa</taxon>
        <taxon>Platyhelminthes</taxon>
        <taxon>Trematoda</taxon>
        <taxon>Digenea</taxon>
        <taxon>Strigeidida</taxon>
        <taxon>Schistosomatoidea</taxon>
        <taxon>Schistosomatidae</taxon>
        <taxon>Trichobilharzia</taxon>
    </lineage>
</organism>
<dbReference type="WBParaSite" id="TREG1_139510.1">
    <property type="protein sequence ID" value="TREG1_139510.1"/>
    <property type="gene ID" value="TREG1_139510"/>
</dbReference>
<evidence type="ECO:0000313" key="3">
    <source>
        <dbReference type="WBParaSite" id="TREG1_139510.1"/>
    </source>
</evidence>
<keyword evidence="2" id="KW-1185">Reference proteome</keyword>
<dbReference type="AlphaFoldDB" id="A0AA85J9H1"/>
<evidence type="ECO:0000256" key="1">
    <source>
        <dbReference type="SAM" id="Phobius"/>
    </source>
</evidence>
<keyword evidence="1" id="KW-0812">Transmembrane</keyword>
<reference evidence="3" key="2">
    <citation type="submission" date="2023-11" db="UniProtKB">
        <authorList>
            <consortium name="WormBaseParasite"/>
        </authorList>
    </citation>
    <scope>IDENTIFICATION</scope>
</reference>
<accession>A0AA85J9H1</accession>
<name>A0AA85J9H1_TRIRE</name>
<keyword evidence="1" id="KW-1133">Transmembrane helix</keyword>
<keyword evidence="1" id="KW-0472">Membrane</keyword>
<evidence type="ECO:0000313" key="2">
    <source>
        <dbReference type="Proteomes" id="UP000050795"/>
    </source>
</evidence>
<reference evidence="2" key="1">
    <citation type="submission" date="2022-06" db="EMBL/GenBank/DDBJ databases">
        <authorList>
            <person name="Berger JAMES D."/>
            <person name="Berger JAMES D."/>
        </authorList>
    </citation>
    <scope>NUCLEOTIDE SEQUENCE [LARGE SCALE GENOMIC DNA]</scope>
</reference>
<feature type="transmembrane region" description="Helical" evidence="1">
    <location>
        <begin position="26"/>
        <end position="53"/>
    </location>
</feature>